<dbReference type="EMBL" id="JAKGSG010000048">
    <property type="protein sequence ID" value="MCF4122802.1"/>
    <property type="molecule type" value="Genomic_DNA"/>
</dbReference>
<reference evidence="2" key="1">
    <citation type="submission" date="2022-01" db="EMBL/GenBank/DDBJ databases">
        <title>Antribacter sp. nov., isolated from Guizhou of China.</title>
        <authorList>
            <person name="Chengliang C."/>
            <person name="Ya Z."/>
        </authorList>
    </citation>
    <scope>NUCLEOTIDE SEQUENCE</scope>
    <source>
        <strain evidence="2">KLBMP 9083</strain>
    </source>
</reference>
<comment type="caution">
    <text evidence="2">The sequence shown here is derived from an EMBL/GenBank/DDBJ whole genome shotgun (WGS) entry which is preliminary data.</text>
</comment>
<dbReference type="GO" id="GO:0005975">
    <property type="term" value="P:carbohydrate metabolic process"/>
    <property type="evidence" value="ECO:0007669"/>
    <property type="project" value="UniProtKB-ARBA"/>
</dbReference>
<dbReference type="SUPFAM" id="SSF55486">
    <property type="entry name" value="Metalloproteases ('zincins'), catalytic domain"/>
    <property type="match status" value="1"/>
</dbReference>
<proteinExistence type="predicted"/>
<dbReference type="AlphaFoldDB" id="A0AA41QIG5"/>
<dbReference type="Gene3D" id="2.130.10.10">
    <property type="entry name" value="YVTN repeat-like/Quinoprotein amine dehydrogenase"/>
    <property type="match status" value="1"/>
</dbReference>
<gene>
    <name evidence="2" type="ORF">L1785_17635</name>
</gene>
<dbReference type="Gene3D" id="2.60.40.10">
    <property type="entry name" value="Immunoglobulins"/>
    <property type="match status" value="1"/>
</dbReference>
<dbReference type="InterPro" id="IPR013783">
    <property type="entry name" value="Ig-like_fold"/>
</dbReference>
<name>A0AA41QIG5_9MICO</name>
<dbReference type="Pfam" id="PF07705">
    <property type="entry name" value="CARDB"/>
    <property type="match status" value="1"/>
</dbReference>
<evidence type="ECO:0000259" key="1">
    <source>
        <dbReference type="Pfam" id="PF07705"/>
    </source>
</evidence>
<dbReference type="SUPFAM" id="SSF63829">
    <property type="entry name" value="Calcium-dependent phosphotriesterase"/>
    <property type="match status" value="1"/>
</dbReference>
<evidence type="ECO:0000313" key="3">
    <source>
        <dbReference type="Proteomes" id="UP001165405"/>
    </source>
</evidence>
<dbReference type="PANTHER" id="PTHR41775">
    <property type="entry name" value="SECRETED PROTEIN-RELATED"/>
    <property type="match status" value="1"/>
</dbReference>
<organism evidence="2 3">
    <name type="scientific">Antribacter soli</name>
    <dbReference type="NCBI Taxonomy" id="2910976"/>
    <lineage>
        <taxon>Bacteria</taxon>
        <taxon>Bacillati</taxon>
        <taxon>Actinomycetota</taxon>
        <taxon>Actinomycetes</taxon>
        <taxon>Micrococcales</taxon>
        <taxon>Promicromonosporaceae</taxon>
        <taxon>Antribacter</taxon>
    </lineage>
</organism>
<dbReference type="RefSeq" id="WP_236090596.1">
    <property type="nucleotide sequence ID" value="NZ_JAKGSG010000048.1"/>
</dbReference>
<keyword evidence="3" id="KW-1185">Reference proteome</keyword>
<dbReference type="PANTHER" id="PTHR41775:SF1">
    <property type="entry name" value="PEPTIDASE M6-LIKE DOMAIN-CONTAINING PROTEIN"/>
    <property type="match status" value="1"/>
</dbReference>
<dbReference type="InterPro" id="IPR015943">
    <property type="entry name" value="WD40/YVTN_repeat-like_dom_sf"/>
</dbReference>
<dbReference type="Proteomes" id="UP001165405">
    <property type="component" value="Unassembled WGS sequence"/>
</dbReference>
<dbReference type="InterPro" id="IPR011635">
    <property type="entry name" value="CARDB"/>
</dbReference>
<accession>A0AA41QIG5</accession>
<protein>
    <recommendedName>
        <fullName evidence="1">CARDB domain-containing protein</fullName>
    </recommendedName>
</protein>
<feature type="domain" description="CARDB" evidence="1">
    <location>
        <begin position="793"/>
        <end position="913"/>
    </location>
</feature>
<sequence length="1174" mass="124198">MSTTVVGSLGGAIGGRFVPSRGEVVLVEFAGRVSAVDPATGVLSVLGSGYLQPEDVVATGDGSTLYVSERGGALLKADPSAADRANASVVVDGLGALHQLALVPDESAVLTVEHGPGGRLLRIDLGSGAVGVVASGLDHAVGLALDDTATVAYVTEQGSGGRLLAVDVASGAVSVLLTGLTAPFYLTLAGPSTLLVAERDPADRVSLVDVSAAVPVVVPVAATPFRPSCVVVPDPTVHEALVLCDTEVALVSTEAPGLVFDPLAGPLFVGGYQRVGYRLTGGLTPDDITFWLPDGEPAGAVSPSRDATWDPSAPHVMLLGGHTPGRYKLVATRTATGEDLATAELDLVAQWPDQQAGPPVAFVGASQPWVTGGAWGGGPVGPQNVNVIPASGTRRIAIVLVDTSDSRFPTTGTTTADHRARWANELLGTAADPDGVVRSVRRYFQEVSDGRFDVSLVGGAAAGPVQLPGGWTSYFTWNADRGSWWFNGDYIQAVVTAAQDVVDFDQVDTLVAVMGSLTAPVQAGTTLFAWPVASGGNVTYHRPGQTATVQRSIAALNMPVDWDVVDGRRIHETLSHEIGHNLGLPDLYMNVDGFDPGMQARDVTSWDLMSWDDPLPHLSVASKMMLGWVDPALVRTYNFATGGGGVDDTFDLQATGALQAPVPAGRSAAVEVRRADGWNYYFEYRRGQGTDVGDRQLPTDGAVFGTDVVSGAFVAPQSRRSTVRLLDDVDGDGSVLTTSMDYEELDPSGPASFSFDVLSTGGDSAQVRVRYGAGGRPDPSIRPWPGGDVWQSPDIEVHNDRNAADAAWRNVPWAGHTNRVVAKVANGGDFVATAVRVNFFVKDFTVGGAPETPIGSATHDIAPGATVEFETTWTPPANTPTDDAHYCVVVRIPLYQDPGNPAVVELTELNNIAQSNYTRFISASASPSSRGMTHVAVHNPHPERTRAWVVAQQDTDWYRTYLEHQWVWLDPGETRRVGVMYESLLGDPAFAATVGERRREVWKRPSRLGVVGLLENPLDDRLHAAEPTGGATVELASGRKTRIEPFGVAERTVRGRVTTADDGSPVTSGAVLVVLRPKGSAKGEVTIPAELDEKGWFTVRVNPERLAEAEQKVPARPALPTSEKVFSRLPEQLRILRERAVAVQQAATSWQLTAEYLGAFSLADSRSAPVWATF</sequence>
<evidence type="ECO:0000313" key="2">
    <source>
        <dbReference type="EMBL" id="MCF4122802.1"/>
    </source>
</evidence>